<feature type="region of interest" description="Disordered" evidence="1">
    <location>
        <begin position="1"/>
        <end position="33"/>
    </location>
</feature>
<evidence type="ECO:0000313" key="2">
    <source>
        <dbReference type="EMBL" id="KRX17347.1"/>
    </source>
</evidence>
<reference evidence="2 3" key="1">
    <citation type="submission" date="2015-01" db="EMBL/GenBank/DDBJ databases">
        <title>Evolution of Trichinella species and genotypes.</title>
        <authorList>
            <person name="Korhonen P.K."/>
            <person name="Edoardo P."/>
            <person name="Giuseppe L.R."/>
            <person name="Gasser R.B."/>
        </authorList>
    </citation>
    <scope>NUCLEOTIDE SEQUENCE [LARGE SCALE GENOMIC DNA]</scope>
    <source>
        <strain evidence="2">ISS37</strain>
    </source>
</reference>
<dbReference type="Proteomes" id="UP000054630">
    <property type="component" value="Unassembled WGS sequence"/>
</dbReference>
<evidence type="ECO:0000256" key="1">
    <source>
        <dbReference type="SAM" id="MobiDB-lite"/>
    </source>
</evidence>
<dbReference type="EMBL" id="JYDL01000089">
    <property type="protein sequence ID" value="KRX17347.1"/>
    <property type="molecule type" value="Genomic_DNA"/>
</dbReference>
<name>A0A0V0RS91_9BILA</name>
<protein>
    <submittedName>
        <fullName evidence="2">Uncharacterized protein</fullName>
    </submittedName>
</protein>
<accession>A0A0V0RS91</accession>
<sequence length="63" mass="6740">MCRPQQAPSAGPSVRSSCSSQHRDCDKHAPSRGSLLEIPSFTNSCESIPVLATEPCRLRVSGL</sequence>
<comment type="caution">
    <text evidence="2">The sequence shown here is derived from an EMBL/GenBank/DDBJ whole genome shotgun (WGS) entry which is preliminary data.</text>
</comment>
<evidence type="ECO:0000313" key="3">
    <source>
        <dbReference type="Proteomes" id="UP000054630"/>
    </source>
</evidence>
<keyword evidence="3" id="KW-1185">Reference proteome</keyword>
<proteinExistence type="predicted"/>
<gene>
    <name evidence="2" type="ORF">T07_4246</name>
</gene>
<organism evidence="2 3">
    <name type="scientific">Trichinella nelsoni</name>
    <dbReference type="NCBI Taxonomy" id="6336"/>
    <lineage>
        <taxon>Eukaryota</taxon>
        <taxon>Metazoa</taxon>
        <taxon>Ecdysozoa</taxon>
        <taxon>Nematoda</taxon>
        <taxon>Enoplea</taxon>
        <taxon>Dorylaimia</taxon>
        <taxon>Trichinellida</taxon>
        <taxon>Trichinellidae</taxon>
        <taxon>Trichinella</taxon>
    </lineage>
</organism>
<dbReference type="AlphaFoldDB" id="A0A0V0RS91"/>